<evidence type="ECO:0000313" key="2">
    <source>
        <dbReference type="EMBL" id="TMQ51111.1"/>
    </source>
</evidence>
<dbReference type="PROSITE" id="PS50887">
    <property type="entry name" value="GGDEF"/>
    <property type="match status" value="1"/>
</dbReference>
<accession>A0A538SIB0</accession>
<dbReference type="GO" id="GO:0052621">
    <property type="term" value="F:diguanylate cyclase activity"/>
    <property type="evidence" value="ECO:0007669"/>
    <property type="project" value="TreeGrafter"/>
</dbReference>
<dbReference type="CDD" id="cd01949">
    <property type="entry name" value="GGDEF"/>
    <property type="match status" value="1"/>
</dbReference>
<evidence type="ECO:0000313" key="3">
    <source>
        <dbReference type="Proteomes" id="UP000317716"/>
    </source>
</evidence>
<dbReference type="GO" id="GO:0043709">
    <property type="term" value="P:cell adhesion involved in single-species biofilm formation"/>
    <property type="evidence" value="ECO:0007669"/>
    <property type="project" value="TreeGrafter"/>
</dbReference>
<dbReference type="PANTHER" id="PTHR45138">
    <property type="entry name" value="REGULATORY COMPONENTS OF SENSORY TRANSDUCTION SYSTEM"/>
    <property type="match status" value="1"/>
</dbReference>
<name>A0A538SIB0_UNCEI</name>
<dbReference type="AlphaFoldDB" id="A0A538SIB0"/>
<dbReference type="GO" id="GO:1902201">
    <property type="term" value="P:negative regulation of bacterial-type flagellum-dependent cell motility"/>
    <property type="evidence" value="ECO:0007669"/>
    <property type="project" value="TreeGrafter"/>
</dbReference>
<dbReference type="PANTHER" id="PTHR45138:SF9">
    <property type="entry name" value="DIGUANYLATE CYCLASE DGCM-RELATED"/>
    <property type="match status" value="1"/>
</dbReference>
<dbReference type="InterPro" id="IPR000160">
    <property type="entry name" value="GGDEF_dom"/>
</dbReference>
<reference evidence="2 3" key="1">
    <citation type="journal article" date="2019" name="Nat. Microbiol.">
        <title>Mediterranean grassland soil C-N compound turnover is dependent on rainfall and depth, and is mediated by genomically divergent microorganisms.</title>
        <authorList>
            <person name="Diamond S."/>
            <person name="Andeer P.F."/>
            <person name="Li Z."/>
            <person name="Crits-Christoph A."/>
            <person name="Burstein D."/>
            <person name="Anantharaman K."/>
            <person name="Lane K.R."/>
            <person name="Thomas B.C."/>
            <person name="Pan C."/>
            <person name="Northen T.R."/>
            <person name="Banfield J.F."/>
        </authorList>
    </citation>
    <scope>NUCLEOTIDE SEQUENCE [LARGE SCALE GENOMIC DNA]</scope>
    <source>
        <strain evidence="2">WS_2</strain>
    </source>
</reference>
<dbReference type="SUPFAM" id="SSF55781">
    <property type="entry name" value="GAF domain-like"/>
    <property type="match status" value="1"/>
</dbReference>
<dbReference type="Gene3D" id="3.30.70.270">
    <property type="match status" value="1"/>
</dbReference>
<dbReference type="FunFam" id="3.30.70.270:FF:000001">
    <property type="entry name" value="Diguanylate cyclase domain protein"/>
    <property type="match status" value="1"/>
</dbReference>
<dbReference type="InterPro" id="IPR029787">
    <property type="entry name" value="Nucleotide_cyclase"/>
</dbReference>
<feature type="domain" description="GGDEF" evidence="1">
    <location>
        <begin position="297"/>
        <end position="436"/>
    </location>
</feature>
<dbReference type="GO" id="GO:0005886">
    <property type="term" value="C:plasma membrane"/>
    <property type="evidence" value="ECO:0007669"/>
    <property type="project" value="TreeGrafter"/>
</dbReference>
<dbReference type="EMBL" id="VBOS01000388">
    <property type="protein sequence ID" value="TMQ51111.1"/>
    <property type="molecule type" value="Genomic_DNA"/>
</dbReference>
<evidence type="ECO:0000259" key="1">
    <source>
        <dbReference type="PROSITE" id="PS50887"/>
    </source>
</evidence>
<dbReference type="Pfam" id="PF00990">
    <property type="entry name" value="GGDEF"/>
    <property type="match status" value="1"/>
</dbReference>
<gene>
    <name evidence="2" type="ORF">E6K72_10795</name>
</gene>
<protein>
    <submittedName>
        <fullName evidence="2">GGDEF domain-containing protein</fullName>
    </submittedName>
</protein>
<proteinExistence type="predicted"/>
<dbReference type="Gene3D" id="3.30.450.40">
    <property type="match status" value="1"/>
</dbReference>
<dbReference type="InterPro" id="IPR043128">
    <property type="entry name" value="Rev_trsase/Diguanyl_cyclase"/>
</dbReference>
<dbReference type="InterPro" id="IPR029016">
    <property type="entry name" value="GAF-like_dom_sf"/>
</dbReference>
<organism evidence="2 3">
    <name type="scientific">Eiseniibacteriota bacterium</name>
    <dbReference type="NCBI Taxonomy" id="2212470"/>
    <lineage>
        <taxon>Bacteria</taxon>
        <taxon>Candidatus Eiseniibacteriota</taxon>
    </lineage>
</organism>
<sequence length="445" mass="48783">MQRKDIDFRELLERLLPLDELPPADRGAVERALKSGVSGQLQQAAMYAVRQLEQAGALKRLPSAQNGGPPALRYQRRESLDIITIQLPGEARDDGIVAYPRATLPLEAQASLDRVRHLLRLEEEVPLAEPRASRGRLGVIPQLDRIGSEFLGASDVRLVPAENGEEAGPGHSLEPDLGREAAANSEVLLYCPDVSRSTRLVKAAGARGVQAAVFAGLPRGDGEPKGHLEILSRASDPFRPEDLAMVALLADYCGAALERAARLEKLVFIDPLTAVYNRSYFDLEVQNEMARAERENSSMALCIVDIDDFKRFNTTYGYEAGNQVLAHVAQTLKRGVRPFDTVARWGGEEFTVLLTSPIHAQDVMAISERLRLIVERQSVRLEGLDQRTHRVGVTVSIGVALFPEHAGEHAGLWRAANQALLAAKRPPKNRVVFFQPAGEAKSKKG</sequence>
<dbReference type="SUPFAM" id="SSF55073">
    <property type="entry name" value="Nucleotide cyclase"/>
    <property type="match status" value="1"/>
</dbReference>
<dbReference type="NCBIfam" id="TIGR00254">
    <property type="entry name" value="GGDEF"/>
    <property type="match status" value="1"/>
</dbReference>
<dbReference type="SMART" id="SM00267">
    <property type="entry name" value="GGDEF"/>
    <property type="match status" value="1"/>
</dbReference>
<dbReference type="InterPro" id="IPR050469">
    <property type="entry name" value="Diguanylate_Cyclase"/>
</dbReference>
<dbReference type="Proteomes" id="UP000317716">
    <property type="component" value="Unassembled WGS sequence"/>
</dbReference>
<comment type="caution">
    <text evidence="2">The sequence shown here is derived from an EMBL/GenBank/DDBJ whole genome shotgun (WGS) entry which is preliminary data.</text>
</comment>